<dbReference type="Pfam" id="PF01842">
    <property type="entry name" value="ACT"/>
    <property type="match status" value="2"/>
</dbReference>
<dbReference type="InterPro" id="IPR010043">
    <property type="entry name" value="UTase/UR"/>
</dbReference>
<keyword evidence="5" id="KW-0460">Magnesium</keyword>
<dbReference type="SUPFAM" id="SSF55021">
    <property type="entry name" value="ACT-like"/>
    <property type="match status" value="2"/>
</dbReference>
<evidence type="ECO:0000256" key="2">
    <source>
        <dbReference type="ARBA" id="ARBA00022695"/>
    </source>
</evidence>
<proteinExistence type="predicted"/>
<keyword evidence="3" id="KW-0677">Repeat</keyword>
<keyword evidence="1" id="KW-0808">Transferase</keyword>
<feature type="domain" description="ACT" evidence="7">
    <location>
        <begin position="306"/>
        <end position="382"/>
    </location>
</feature>
<evidence type="ECO:0000256" key="5">
    <source>
        <dbReference type="ARBA" id="ARBA00022842"/>
    </source>
</evidence>
<dbReference type="Gene3D" id="1.10.3090.10">
    <property type="entry name" value="cca-adding enzyme, domain 2"/>
    <property type="match status" value="1"/>
</dbReference>
<dbReference type="CDD" id="cd04899">
    <property type="entry name" value="ACT_ACR-UUR-like_2"/>
    <property type="match status" value="1"/>
</dbReference>
<protein>
    <submittedName>
        <fullName evidence="9">ACT domain-containing protein</fullName>
    </submittedName>
</protein>
<keyword evidence="4" id="KW-0378">Hydrolase</keyword>
<feature type="domain" description="ACT" evidence="7">
    <location>
        <begin position="412"/>
        <end position="490"/>
    </location>
</feature>
<evidence type="ECO:0000256" key="1">
    <source>
        <dbReference type="ARBA" id="ARBA00022679"/>
    </source>
</evidence>
<keyword evidence="10" id="KW-1185">Reference proteome</keyword>
<dbReference type="CDD" id="cd04873">
    <property type="entry name" value="ACT_UUR-ACR-like"/>
    <property type="match status" value="1"/>
</dbReference>
<evidence type="ECO:0000313" key="10">
    <source>
        <dbReference type="Proteomes" id="UP000555552"/>
    </source>
</evidence>
<dbReference type="InterPro" id="IPR006674">
    <property type="entry name" value="HD_domain"/>
</dbReference>
<feature type="non-terminal residue" evidence="9">
    <location>
        <position position="1"/>
    </location>
</feature>
<dbReference type="AlphaFoldDB" id="A0A849C596"/>
<dbReference type="Pfam" id="PF01966">
    <property type="entry name" value="HD"/>
    <property type="match status" value="1"/>
</dbReference>
<dbReference type="InterPro" id="IPR003607">
    <property type="entry name" value="HD/PDEase_dom"/>
</dbReference>
<evidence type="ECO:0000313" key="9">
    <source>
        <dbReference type="EMBL" id="NNH24768.1"/>
    </source>
</evidence>
<sequence>RRPVQRAVEVDLVEHEGELCLGAAARPSTDPTLALRAAAAAAKEGLPLSPVTAGHLATGSPVPGTPWPAPARTALLELLGTGERQVPVWETLDQAGLVTAWFPEWRAVRNRPQRTVVHRHTVDRHLVETCVQAEERLGDVARPDLLLLTCLLHDLGKTAGARDHSEVGAPLAEAVARRTGLPEEDVAVVRRLVRHHLALVDLATRRDPDDPRTVAELVEVVDGREDVLDLLRALTEADARAAGPAAWTAWRRRLVDDLVARARSALQGREPPGPAPLTAAERGLVAAVLLDGTPRVETSPLLGLHGVTVVAPDRPGLFGDVAGLLAAHGLAVRSALVRTVDGVAVDTWWVHGSRGVPDPAVLRTELLRLGAGDASVLERLARRDAGWRPPRLAGDAAPRVLVVPGASEDATVVEVRAPDRPRLLHRLGSALREEGVDVRSAHVATHSSRAVDVLYLCEPGGGPLSPGRTARVVGVLTDAASGEPAPTDAPAGST</sequence>
<dbReference type="EMBL" id="JABEMA010000502">
    <property type="protein sequence ID" value="NNH24768.1"/>
    <property type="molecule type" value="Genomic_DNA"/>
</dbReference>
<dbReference type="SUPFAM" id="SSF109604">
    <property type="entry name" value="HD-domain/PDEase-like"/>
    <property type="match status" value="1"/>
</dbReference>
<name>A0A849C596_9ACTN</name>
<dbReference type="GO" id="GO:0008773">
    <property type="term" value="F:[protein-PII] uridylyltransferase activity"/>
    <property type="evidence" value="ECO:0007669"/>
    <property type="project" value="InterPro"/>
</dbReference>
<comment type="caution">
    <text evidence="9">The sequence shown here is derived from an EMBL/GenBank/DDBJ whole genome shotgun (WGS) entry which is preliminary data.</text>
</comment>
<dbReference type="InterPro" id="IPR045865">
    <property type="entry name" value="ACT-like_dom_sf"/>
</dbReference>
<dbReference type="RefSeq" id="WP_171204474.1">
    <property type="nucleotide sequence ID" value="NZ_JABEMA010000502.1"/>
</dbReference>
<accession>A0A849C596</accession>
<gene>
    <name evidence="9" type="ORF">HLB09_17070</name>
</gene>
<feature type="domain" description="HD" evidence="8">
    <location>
        <begin position="122"/>
        <end position="227"/>
    </location>
</feature>
<dbReference type="PANTHER" id="PTHR47320">
    <property type="entry name" value="BIFUNCTIONAL URIDYLYLTRANSFERASE/URIDYLYL-REMOVING ENZYME"/>
    <property type="match status" value="1"/>
</dbReference>
<evidence type="ECO:0000256" key="3">
    <source>
        <dbReference type="ARBA" id="ARBA00022737"/>
    </source>
</evidence>
<dbReference type="GO" id="GO:0016787">
    <property type="term" value="F:hydrolase activity"/>
    <property type="evidence" value="ECO:0007669"/>
    <property type="project" value="UniProtKB-KW"/>
</dbReference>
<evidence type="ECO:0000256" key="6">
    <source>
        <dbReference type="ARBA" id="ARBA00023268"/>
    </source>
</evidence>
<feature type="non-terminal residue" evidence="9">
    <location>
        <position position="494"/>
    </location>
</feature>
<evidence type="ECO:0000259" key="8">
    <source>
        <dbReference type="PROSITE" id="PS51831"/>
    </source>
</evidence>
<evidence type="ECO:0000256" key="4">
    <source>
        <dbReference type="ARBA" id="ARBA00022801"/>
    </source>
</evidence>
<dbReference type="InterPro" id="IPR002912">
    <property type="entry name" value="ACT_dom"/>
</dbReference>
<organism evidence="9 10">
    <name type="scientific">Pseudokineococcus marinus</name>
    <dbReference type="NCBI Taxonomy" id="351215"/>
    <lineage>
        <taxon>Bacteria</taxon>
        <taxon>Bacillati</taxon>
        <taxon>Actinomycetota</taxon>
        <taxon>Actinomycetes</taxon>
        <taxon>Kineosporiales</taxon>
        <taxon>Kineosporiaceae</taxon>
        <taxon>Pseudokineococcus</taxon>
    </lineage>
</organism>
<keyword evidence="6" id="KW-0511">Multifunctional enzyme</keyword>
<keyword evidence="2" id="KW-0548">Nucleotidyltransferase</keyword>
<dbReference type="PROSITE" id="PS51831">
    <property type="entry name" value="HD"/>
    <property type="match status" value="1"/>
</dbReference>
<dbReference type="Proteomes" id="UP000555552">
    <property type="component" value="Unassembled WGS sequence"/>
</dbReference>
<dbReference type="SMART" id="SM00471">
    <property type="entry name" value="HDc"/>
    <property type="match status" value="1"/>
</dbReference>
<reference evidence="9 10" key="1">
    <citation type="submission" date="2020-05" db="EMBL/GenBank/DDBJ databases">
        <title>MicrobeNet Type strains.</title>
        <authorList>
            <person name="Nicholson A.C."/>
        </authorList>
    </citation>
    <scope>NUCLEOTIDE SEQUENCE [LARGE SCALE GENOMIC DNA]</scope>
    <source>
        <strain evidence="9 10">JCM 14547</strain>
    </source>
</reference>
<evidence type="ECO:0000259" key="7">
    <source>
        <dbReference type="PROSITE" id="PS51671"/>
    </source>
</evidence>
<dbReference type="PANTHER" id="PTHR47320:SF1">
    <property type="entry name" value="BIFUNCTIONAL URIDYLYLTRANSFERASE_URIDYLYL-REMOVING ENZYME"/>
    <property type="match status" value="1"/>
</dbReference>
<dbReference type="PROSITE" id="PS51671">
    <property type="entry name" value="ACT"/>
    <property type="match status" value="2"/>
</dbReference>